<accession>A0ABR2VT75</accession>
<evidence type="ECO:0000256" key="2">
    <source>
        <dbReference type="ARBA" id="ARBA00004141"/>
    </source>
</evidence>
<organism evidence="14 15">
    <name type="scientific">Basidiobolus ranarum</name>
    <dbReference type="NCBI Taxonomy" id="34480"/>
    <lineage>
        <taxon>Eukaryota</taxon>
        <taxon>Fungi</taxon>
        <taxon>Fungi incertae sedis</taxon>
        <taxon>Zoopagomycota</taxon>
        <taxon>Entomophthoromycotina</taxon>
        <taxon>Basidiobolomycetes</taxon>
        <taxon>Basidiobolales</taxon>
        <taxon>Basidiobolaceae</taxon>
        <taxon>Basidiobolus</taxon>
    </lineage>
</organism>
<keyword evidence="9" id="KW-0862">Zinc</keyword>
<feature type="transmembrane region" description="Helical" evidence="12">
    <location>
        <begin position="204"/>
        <end position="226"/>
    </location>
</feature>
<dbReference type="EMBL" id="JASJQH010007842">
    <property type="protein sequence ID" value="KAK9701140.1"/>
    <property type="molecule type" value="Genomic_DNA"/>
</dbReference>
<evidence type="ECO:0000313" key="14">
    <source>
        <dbReference type="EMBL" id="KAK9701140.1"/>
    </source>
</evidence>
<gene>
    <name evidence="14" type="ORF">K7432_011855</name>
</gene>
<evidence type="ECO:0000313" key="15">
    <source>
        <dbReference type="Proteomes" id="UP001479436"/>
    </source>
</evidence>
<comment type="catalytic activity">
    <reaction evidence="1">
        <text>S-ubiquitinyl-[E2 ubiquitin-conjugating enzyme]-L-cysteine + [acceptor protein]-L-lysine = [E2 ubiquitin-conjugating enzyme]-L-cysteine + N(6)-ubiquitinyl-[acceptor protein]-L-lysine.</text>
        <dbReference type="EC" id="2.3.2.27"/>
    </reaction>
</comment>
<evidence type="ECO:0000256" key="6">
    <source>
        <dbReference type="ARBA" id="ARBA00022723"/>
    </source>
</evidence>
<keyword evidence="15" id="KW-1185">Reference proteome</keyword>
<evidence type="ECO:0000259" key="13">
    <source>
        <dbReference type="Pfam" id="PF12483"/>
    </source>
</evidence>
<comment type="subcellular location">
    <subcellularLocation>
        <location evidence="2">Membrane</location>
        <topology evidence="2">Multi-pass membrane protein</topology>
    </subcellularLocation>
</comment>
<keyword evidence="5 12" id="KW-0812">Transmembrane</keyword>
<dbReference type="Pfam" id="PF12483">
    <property type="entry name" value="GIDE"/>
    <property type="match status" value="1"/>
</dbReference>
<evidence type="ECO:0000256" key="4">
    <source>
        <dbReference type="ARBA" id="ARBA00022679"/>
    </source>
</evidence>
<evidence type="ECO:0000256" key="5">
    <source>
        <dbReference type="ARBA" id="ARBA00022692"/>
    </source>
</evidence>
<evidence type="ECO:0000256" key="8">
    <source>
        <dbReference type="ARBA" id="ARBA00022786"/>
    </source>
</evidence>
<evidence type="ECO:0000256" key="3">
    <source>
        <dbReference type="ARBA" id="ARBA00012483"/>
    </source>
</evidence>
<protein>
    <recommendedName>
        <fullName evidence="3">RING-type E3 ubiquitin transferase</fullName>
        <ecNumber evidence="3">2.3.2.27</ecNumber>
    </recommendedName>
</protein>
<name>A0ABR2VT75_9FUNG</name>
<keyword evidence="4" id="KW-0808">Transferase</keyword>
<keyword evidence="10 12" id="KW-1133">Transmembrane helix</keyword>
<comment type="caution">
    <text evidence="14">The sequence shown here is derived from an EMBL/GenBank/DDBJ whole genome shotgun (WGS) entry which is preliminary data.</text>
</comment>
<reference evidence="14 15" key="1">
    <citation type="submission" date="2023-04" db="EMBL/GenBank/DDBJ databases">
        <title>Genome of Basidiobolus ranarum AG-B5.</title>
        <authorList>
            <person name="Stajich J.E."/>
            <person name="Carter-House D."/>
            <person name="Gryganskyi A."/>
        </authorList>
    </citation>
    <scope>NUCLEOTIDE SEQUENCE [LARGE SCALE GENOMIC DNA]</scope>
    <source>
        <strain evidence="14 15">AG-B5</strain>
    </source>
</reference>
<evidence type="ECO:0000256" key="12">
    <source>
        <dbReference type="SAM" id="Phobius"/>
    </source>
</evidence>
<keyword evidence="11 12" id="KW-0472">Membrane</keyword>
<evidence type="ECO:0000256" key="10">
    <source>
        <dbReference type="ARBA" id="ARBA00022989"/>
    </source>
</evidence>
<dbReference type="EC" id="2.3.2.27" evidence="3"/>
<sequence>MKSRHLDLAVVLSGLFGLSSLIYGYLKYGRKAIRIQQTPFLGSKEDLMEALEILQNGWLKGGYFKIKGIAETKKPITAGLSGHDSVYTKIRYLRMVKCKSRAIWNSKSILKQEFYDEISQTPWLCRLSDGTAVTVIGKGAEYILEKTITETYTQESILRANKPVLILGYLHSPRPGIFQISKPYIRWFLISGNDETTLVKQFKFWWHVWNVIGTGLLLSSCGLHFLRWDREIFKQQAILASDQMFDEWINDKQFR</sequence>
<evidence type="ECO:0000256" key="9">
    <source>
        <dbReference type="ARBA" id="ARBA00022833"/>
    </source>
</evidence>
<proteinExistence type="predicted"/>
<dbReference type="InterPro" id="IPR022170">
    <property type="entry name" value="MUL1-like"/>
</dbReference>
<keyword evidence="8" id="KW-0833">Ubl conjugation pathway</keyword>
<dbReference type="Proteomes" id="UP001479436">
    <property type="component" value="Unassembled WGS sequence"/>
</dbReference>
<keyword evidence="6" id="KW-0479">Metal-binding</keyword>
<feature type="domain" description="E3 Ubiquitin ligase MUL1-like" evidence="13">
    <location>
        <begin position="152"/>
        <end position="222"/>
    </location>
</feature>
<evidence type="ECO:0000256" key="11">
    <source>
        <dbReference type="ARBA" id="ARBA00023136"/>
    </source>
</evidence>
<evidence type="ECO:0000256" key="1">
    <source>
        <dbReference type="ARBA" id="ARBA00000900"/>
    </source>
</evidence>
<evidence type="ECO:0000256" key="7">
    <source>
        <dbReference type="ARBA" id="ARBA00022771"/>
    </source>
</evidence>
<keyword evidence="7" id="KW-0863">Zinc-finger</keyword>